<reference evidence="3 4" key="1">
    <citation type="journal article" date="2011" name="J. Bacteriol.">
        <title>Complete genome sequence of the obligate piezophilic hyperthermophilic archaeon Pyrococcus yayanosii CH1.</title>
        <authorList>
            <person name="Jun X."/>
            <person name="Lupeng L."/>
            <person name="Minjuan X."/>
            <person name="Oger P."/>
            <person name="Fengping W."/>
            <person name="Jebbar M."/>
            <person name="Xiang X."/>
        </authorList>
    </citation>
    <scope>NUCLEOTIDE SEQUENCE [LARGE SCALE GENOMIC DNA]</scope>
    <source>
        <strain evidence="4">CH1 / JCM 16557</strain>
    </source>
</reference>
<dbReference type="eggNOG" id="arCOG03795">
    <property type="taxonomic scope" value="Archaea"/>
</dbReference>
<dbReference type="Proteomes" id="UP000008386">
    <property type="component" value="Chromosome"/>
</dbReference>
<dbReference type="HOGENOM" id="CLU_067022_2_0_2"/>
<dbReference type="EMBL" id="CP002779">
    <property type="protein sequence ID" value="AEH25229.1"/>
    <property type="molecule type" value="Genomic_DNA"/>
</dbReference>
<proteinExistence type="predicted"/>
<evidence type="ECO:0000313" key="4">
    <source>
        <dbReference type="Proteomes" id="UP000008386"/>
    </source>
</evidence>
<feature type="transmembrane region" description="Helical" evidence="1">
    <location>
        <begin position="6"/>
        <end position="21"/>
    </location>
</feature>
<evidence type="ECO:0000259" key="2">
    <source>
        <dbReference type="Pfam" id="PF05763"/>
    </source>
</evidence>
<dbReference type="InterPro" id="IPR008553">
    <property type="entry name" value="DUF835"/>
</dbReference>
<keyword evidence="1" id="KW-0472">Membrane</keyword>
<sequence length="240" mass="26747">MYRLVLFLAFLSMAVFTFFRYRRAPGEFKKLFLAGLAMFVIGAIVRAIDIAVLFISVPHYTTIHIVGHVVFTVGIVLTFVKFLLRMEGFFYPVGPEREFSKAAYLGKTPQDALRLFNDSTKILAITRSPDLYEGLDGVKIVWVTGAGEKGIPPTALHVLGDLAIRFATENENAAVIVDCVEYLILYNGFNAVFKFLVNLKDNLLLRGAKLVIVVNPETLGKRELALLRKEFEDINGGLPA</sequence>
<name>F8AGU3_PYRYC</name>
<organism evidence="3 4">
    <name type="scientific">Pyrococcus yayanosii (strain CH1 / JCM 16557)</name>
    <dbReference type="NCBI Taxonomy" id="529709"/>
    <lineage>
        <taxon>Archaea</taxon>
        <taxon>Methanobacteriati</taxon>
        <taxon>Methanobacteriota</taxon>
        <taxon>Thermococci</taxon>
        <taxon>Thermococcales</taxon>
        <taxon>Thermococcaceae</taxon>
        <taxon>Pyrococcus</taxon>
    </lineage>
</organism>
<dbReference type="GeneID" id="10838132"/>
<dbReference type="RefSeq" id="WP_013906285.1">
    <property type="nucleotide sequence ID" value="NC_015680.1"/>
</dbReference>
<dbReference type="OrthoDB" id="86083at2157"/>
<evidence type="ECO:0000256" key="1">
    <source>
        <dbReference type="SAM" id="Phobius"/>
    </source>
</evidence>
<dbReference type="Pfam" id="PF05763">
    <property type="entry name" value="DUF835"/>
    <property type="match status" value="1"/>
</dbReference>
<accession>F8AGU3</accession>
<dbReference type="AlphaFoldDB" id="F8AGU3"/>
<gene>
    <name evidence="3" type="ordered locus">PYCH_15630</name>
</gene>
<keyword evidence="1" id="KW-0812">Transmembrane</keyword>
<feature type="transmembrane region" description="Helical" evidence="1">
    <location>
        <begin position="63"/>
        <end position="84"/>
    </location>
</feature>
<feature type="domain" description="DUF835" evidence="2">
    <location>
        <begin position="115"/>
        <end position="231"/>
    </location>
</feature>
<keyword evidence="1" id="KW-1133">Transmembrane helix</keyword>
<feature type="transmembrane region" description="Helical" evidence="1">
    <location>
        <begin position="33"/>
        <end position="57"/>
    </location>
</feature>
<evidence type="ECO:0000313" key="3">
    <source>
        <dbReference type="EMBL" id="AEH25229.1"/>
    </source>
</evidence>
<dbReference type="STRING" id="529709.PYCH_15630"/>
<protein>
    <recommendedName>
        <fullName evidence="2">DUF835 domain-containing protein</fullName>
    </recommendedName>
</protein>
<keyword evidence="4" id="KW-1185">Reference proteome</keyword>
<dbReference type="KEGG" id="pya:PYCH_15630"/>